<dbReference type="Pfam" id="PF06166">
    <property type="entry name" value="DUF979"/>
    <property type="match status" value="1"/>
</dbReference>
<evidence type="ECO:0000313" key="2">
    <source>
        <dbReference type="EMBL" id="CCW15794.1"/>
    </source>
</evidence>
<dbReference type="Proteomes" id="UP000013201">
    <property type="component" value="Unassembled WGS sequence"/>
</dbReference>
<keyword evidence="1" id="KW-0472">Membrane</keyword>
<keyword evidence="1" id="KW-0812">Transmembrane</keyword>
<comment type="caution">
    <text evidence="2">The sequence shown here is derived from an EMBL/GenBank/DDBJ whole genome shotgun (WGS) entry which is preliminary data.</text>
</comment>
<organism evidence="2 3">
    <name type="scientific">Sphingobium indicum BiD32</name>
    <dbReference type="NCBI Taxonomy" id="1301087"/>
    <lineage>
        <taxon>Bacteria</taxon>
        <taxon>Pseudomonadati</taxon>
        <taxon>Pseudomonadota</taxon>
        <taxon>Alphaproteobacteria</taxon>
        <taxon>Sphingomonadales</taxon>
        <taxon>Sphingomonadaceae</taxon>
        <taxon>Sphingobium</taxon>
    </lineage>
</organism>
<feature type="transmembrane region" description="Helical" evidence="1">
    <location>
        <begin position="124"/>
        <end position="144"/>
    </location>
</feature>
<dbReference type="AlphaFoldDB" id="N1MGA3"/>
<dbReference type="EMBL" id="CAVK010000007">
    <property type="protein sequence ID" value="CCW15794.1"/>
    <property type="molecule type" value="Genomic_DNA"/>
</dbReference>
<reference evidence="3" key="2">
    <citation type="submission" date="2013-04" db="EMBL/GenBank/DDBJ databases">
        <title>Bisphenol A degrading Sphingobium sp. strain BiD32.</title>
        <authorList>
            <person name="Nielsen J.L."/>
            <person name="Zhou N.A."/>
            <person name="Kjeldal H."/>
        </authorList>
    </citation>
    <scope>NUCLEOTIDE SEQUENCE [LARGE SCALE GENOMIC DNA]</scope>
    <source>
        <strain evidence="3">BiD32</strain>
    </source>
</reference>
<keyword evidence="3" id="KW-1185">Reference proteome</keyword>
<dbReference type="RefSeq" id="WP_006948858.1">
    <property type="nucleotide sequence ID" value="NZ_CAVK010000007.1"/>
</dbReference>
<proteinExistence type="predicted"/>
<dbReference type="OrthoDB" id="1689651at2"/>
<protein>
    <submittedName>
        <fullName evidence="2">FIG001614: Membrane protein</fullName>
    </submittedName>
</protein>
<feature type="transmembrane region" description="Helical" evidence="1">
    <location>
        <begin position="58"/>
        <end position="78"/>
    </location>
</feature>
<gene>
    <name evidence="2" type="ORF">EBBID32_1220</name>
</gene>
<reference evidence="2 3" key="1">
    <citation type="submission" date="2013-03" db="EMBL/GenBank/DDBJ databases">
        <authorList>
            <person name="Le V."/>
        </authorList>
    </citation>
    <scope>NUCLEOTIDE SEQUENCE [LARGE SCALE GENOMIC DNA]</scope>
    <source>
        <strain evidence="2 3">BiD32</strain>
    </source>
</reference>
<evidence type="ECO:0000256" key="1">
    <source>
        <dbReference type="SAM" id="Phobius"/>
    </source>
</evidence>
<dbReference type="InterPro" id="IPR009323">
    <property type="entry name" value="DUF979"/>
</dbReference>
<feature type="transmembrane region" description="Helical" evidence="1">
    <location>
        <begin position="90"/>
        <end position="112"/>
    </location>
</feature>
<evidence type="ECO:0000313" key="3">
    <source>
        <dbReference type="Proteomes" id="UP000013201"/>
    </source>
</evidence>
<sequence length="311" mass="31987">MITLHWVYALAGAIFAAFAILGVADKSNKRARRTAAFWALLALSMWAGDALGDLGNGVLVLGLVGLAASGLGRGGGVVPDAVRQERAGRLGNGLFAIALVIPVTALVGTLLFKEMPGWIDGKQATLIALALGVLIALLVGCLWLRASPVVPLQQGRRLMDQVGWAAILPQMLASLGAVFALAGVGDAVGGLVSQAIPQGSLLGAVIAYGLGMALFTIVMGNAFAAFPVMTAAIGVPLLIRTYHGDPAIVCAIGMLAGFCGTLLTPMAANFNLVPAALLELKDKHGVIRQQVGTALPLLVVNIALIYWLAFP</sequence>
<feature type="transmembrane region" description="Helical" evidence="1">
    <location>
        <begin position="247"/>
        <end position="270"/>
    </location>
</feature>
<feature type="transmembrane region" description="Helical" evidence="1">
    <location>
        <begin position="35"/>
        <end position="52"/>
    </location>
</feature>
<feature type="transmembrane region" description="Helical" evidence="1">
    <location>
        <begin position="290"/>
        <end position="310"/>
    </location>
</feature>
<keyword evidence="1" id="KW-1133">Transmembrane helix</keyword>
<name>N1MGA3_9SPHN</name>
<feature type="transmembrane region" description="Helical" evidence="1">
    <location>
        <begin position="164"/>
        <end position="185"/>
    </location>
</feature>
<feature type="transmembrane region" description="Helical" evidence="1">
    <location>
        <begin position="6"/>
        <end position="23"/>
    </location>
</feature>
<accession>N1MGA3</accession>
<feature type="transmembrane region" description="Helical" evidence="1">
    <location>
        <begin position="205"/>
        <end position="235"/>
    </location>
</feature>